<dbReference type="SMART" id="SM00220">
    <property type="entry name" value="S_TKc"/>
    <property type="match status" value="1"/>
</dbReference>
<dbReference type="Gene3D" id="2.130.10.10">
    <property type="entry name" value="YVTN repeat-like/Quinoprotein amine dehydrogenase"/>
    <property type="match status" value="3"/>
</dbReference>
<feature type="repeat" description="WD" evidence="3">
    <location>
        <begin position="587"/>
        <end position="628"/>
    </location>
</feature>
<comment type="caution">
    <text evidence="5">The sequence shown here is derived from an EMBL/GenBank/DDBJ whole genome shotgun (WGS) entry which is preliminary data.</text>
</comment>
<dbReference type="GO" id="GO:0004672">
    <property type="term" value="F:protein kinase activity"/>
    <property type="evidence" value="ECO:0007669"/>
    <property type="project" value="InterPro"/>
</dbReference>
<dbReference type="CDD" id="cd14014">
    <property type="entry name" value="STKc_PknB_like"/>
    <property type="match status" value="1"/>
</dbReference>
<feature type="repeat" description="WD" evidence="3">
    <location>
        <begin position="493"/>
        <end position="534"/>
    </location>
</feature>
<keyword evidence="1 3" id="KW-0853">WD repeat</keyword>
<evidence type="ECO:0000256" key="2">
    <source>
        <dbReference type="ARBA" id="ARBA00022737"/>
    </source>
</evidence>
<feature type="repeat" description="WD" evidence="3">
    <location>
        <begin position="404"/>
        <end position="445"/>
    </location>
</feature>
<dbReference type="InterPro" id="IPR011009">
    <property type="entry name" value="Kinase-like_dom_sf"/>
</dbReference>
<dbReference type="PROSITE" id="PS50294">
    <property type="entry name" value="WD_REPEATS_REGION"/>
    <property type="match status" value="5"/>
</dbReference>
<dbReference type="PROSITE" id="PS50011">
    <property type="entry name" value="PROTEIN_KINASE_DOM"/>
    <property type="match status" value="1"/>
</dbReference>
<dbReference type="InterPro" id="IPR001680">
    <property type="entry name" value="WD40_rpt"/>
</dbReference>
<evidence type="ECO:0000313" key="5">
    <source>
        <dbReference type="EMBL" id="HGG01125.1"/>
    </source>
</evidence>
<feature type="domain" description="Protein kinase" evidence="4">
    <location>
        <begin position="36"/>
        <end position="296"/>
    </location>
</feature>
<dbReference type="InterPro" id="IPR008271">
    <property type="entry name" value="Ser/Thr_kinase_AS"/>
</dbReference>
<dbReference type="InterPro" id="IPR020472">
    <property type="entry name" value="WD40_PAC1"/>
</dbReference>
<feature type="repeat" description="WD" evidence="3">
    <location>
        <begin position="671"/>
        <end position="705"/>
    </location>
</feature>
<dbReference type="PROSITE" id="PS00678">
    <property type="entry name" value="WD_REPEATS_1"/>
    <property type="match status" value="3"/>
</dbReference>
<dbReference type="CDD" id="cd00200">
    <property type="entry name" value="WD40"/>
    <property type="match status" value="1"/>
</dbReference>
<dbReference type="PROSITE" id="PS00108">
    <property type="entry name" value="PROTEIN_KINASE_ST"/>
    <property type="match status" value="1"/>
</dbReference>
<dbReference type="PRINTS" id="PR00320">
    <property type="entry name" value="GPROTEINBRPT"/>
</dbReference>
<evidence type="ECO:0000259" key="4">
    <source>
        <dbReference type="PROSITE" id="PS50011"/>
    </source>
</evidence>
<evidence type="ECO:0000256" key="1">
    <source>
        <dbReference type="ARBA" id="ARBA00022574"/>
    </source>
</evidence>
<dbReference type="SUPFAM" id="SSF56112">
    <property type="entry name" value="Protein kinase-like (PK-like)"/>
    <property type="match status" value="1"/>
</dbReference>
<protein>
    <recommendedName>
        <fullName evidence="4">Protein kinase domain-containing protein</fullName>
    </recommendedName>
</protein>
<gene>
    <name evidence="5" type="ORF">ENR15_10875</name>
</gene>
<dbReference type="NCBIfam" id="NF045510">
    <property type="entry name" value="4Cys_prefix_kin"/>
    <property type="match status" value="1"/>
</dbReference>
<dbReference type="GO" id="GO:0005524">
    <property type="term" value="F:ATP binding"/>
    <property type="evidence" value="ECO:0007669"/>
    <property type="project" value="InterPro"/>
</dbReference>
<feature type="repeat" description="WD" evidence="3">
    <location>
        <begin position="629"/>
        <end position="670"/>
    </location>
</feature>
<accession>A0A7C3ZKI1</accession>
<dbReference type="SMART" id="SM00320">
    <property type="entry name" value="WD40"/>
    <property type="match status" value="7"/>
</dbReference>
<name>A0A7C3ZKI1_9CYAN</name>
<evidence type="ECO:0000256" key="3">
    <source>
        <dbReference type="PROSITE-ProRule" id="PRU00221"/>
    </source>
</evidence>
<dbReference type="Pfam" id="PF00069">
    <property type="entry name" value="Pkinase"/>
    <property type="match status" value="1"/>
</dbReference>
<dbReference type="EMBL" id="DSPX01000107">
    <property type="protein sequence ID" value="HGG01125.1"/>
    <property type="molecule type" value="Genomic_DNA"/>
</dbReference>
<dbReference type="AlphaFoldDB" id="A0A7C3ZKI1"/>
<dbReference type="Gene3D" id="1.10.510.10">
    <property type="entry name" value="Transferase(Phosphotransferase) domain 1"/>
    <property type="match status" value="1"/>
</dbReference>
<proteinExistence type="predicted"/>
<dbReference type="InterPro" id="IPR019775">
    <property type="entry name" value="WD40_repeat_CS"/>
</dbReference>
<keyword evidence="2" id="KW-0677">Repeat</keyword>
<organism evidence="5">
    <name type="scientific">Planktothricoides sp. SpSt-374</name>
    <dbReference type="NCBI Taxonomy" id="2282167"/>
    <lineage>
        <taxon>Bacteria</taxon>
        <taxon>Bacillati</taxon>
        <taxon>Cyanobacteriota</taxon>
        <taxon>Cyanophyceae</taxon>
        <taxon>Oscillatoriophycideae</taxon>
        <taxon>Oscillatoriales</taxon>
        <taxon>Oscillatoriaceae</taxon>
        <taxon>Planktothricoides</taxon>
    </lineage>
</organism>
<dbReference type="SUPFAM" id="SSF50978">
    <property type="entry name" value="WD40 repeat-like"/>
    <property type="match status" value="1"/>
</dbReference>
<sequence length="705" mass="76308">MSYCINPKCPKPADPLNAQNRICRHCGSALFIQGRYRATRLLGEGGFAKTFEVEERGTPKVLKVLQLRQAKAVSLFQREAHVLQKLRHPGIPRVEAGDYFTFSPRHSATEVHCLVMQKIEGCNLEEWLSQRQHRPISQRQALDWLRQLTEILREIHSHQYFHRDIKPTNIMLQPGGKLALIDFGSVRQVSGTYLAKMGVGHQGTIIASKGYAPPEQENGHPVPQSDFFALGRTFVHLLTARHPLEFYDAFTDELRWRQAAPHISPELADFIDYLTQRLPGQRPQNTQVIFQCLGAIERSGQKSRPPNQGRFGGMAQAHHQLPKASHPKVFSWKMPLLALSGLVLLPGLAWTQVKIYPYLSSIMGSESPPKSAQSPPKPRIATAAIPISAAPKVLSPQIAPTKTLAGHSQQVRSVAFSPDGQTLASSSIDGTIKLWDIAKGNTRQTLKVDTAPGEMVYSLLAISPDGEILASNSGSRGSIEIWNLKSGKSLQEVQAQTAGVAAIAISPNGEILATGSPDGTIQLWNLPGGTQIKSFSLHIGPVQALAISPDGKTLATGFQNGSIKLSPLNPGNDSPPEDNQEFPNPLLLGHVNNIHSVAFSPDGKILASGSADNTIKLWDVTTGKLRHSLSSNQGIIYSVSFSGDGKMLASGSSSGQIQLWNVATGAAIKNLPAHSGLVESVAFSPDGRTLASASADKTIKIWALP</sequence>
<dbReference type="PANTHER" id="PTHR19879">
    <property type="entry name" value="TRANSCRIPTION INITIATION FACTOR TFIID"/>
    <property type="match status" value="1"/>
</dbReference>
<reference evidence="5" key="1">
    <citation type="journal article" date="2020" name="mSystems">
        <title>Genome- and Community-Level Interaction Insights into Carbon Utilization and Element Cycling Functions of Hydrothermarchaeota in Hydrothermal Sediment.</title>
        <authorList>
            <person name="Zhou Z."/>
            <person name="Liu Y."/>
            <person name="Xu W."/>
            <person name="Pan J."/>
            <person name="Luo Z.H."/>
            <person name="Li M."/>
        </authorList>
    </citation>
    <scope>NUCLEOTIDE SEQUENCE [LARGE SCALE GENOMIC DNA]</scope>
    <source>
        <strain evidence="5">SpSt-374</strain>
    </source>
</reference>
<dbReference type="InterPro" id="IPR015943">
    <property type="entry name" value="WD40/YVTN_repeat-like_dom_sf"/>
</dbReference>
<dbReference type="Gene3D" id="3.30.200.20">
    <property type="entry name" value="Phosphorylase Kinase, domain 1"/>
    <property type="match status" value="1"/>
</dbReference>
<dbReference type="InterPro" id="IPR036322">
    <property type="entry name" value="WD40_repeat_dom_sf"/>
</dbReference>
<dbReference type="InterPro" id="IPR000719">
    <property type="entry name" value="Prot_kinase_dom"/>
</dbReference>
<dbReference type="PROSITE" id="PS50082">
    <property type="entry name" value="WD_REPEATS_2"/>
    <property type="match status" value="5"/>
</dbReference>
<dbReference type="Pfam" id="PF00400">
    <property type="entry name" value="WD40"/>
    <property type="match status" value="6"/>
</dbReference>
<dbReference type="PANTHER" id="PTHR19879:SF9">
    <property type="entry name" value="TRANSCRIPTION INITIATION FACTOR TFIID SUBUNIT 5"/>
    <property type="match status" value="1"/>
</dbReference>